<dbReference type="SUPFAM" id="SSF53756">
    <property type="entry name" value="UDP-Glycosyltransferase/glycogen phosphorylase"/>
    <property type="match status" value="1"/>
</dbReference>
<protein>
    <recommendedName>
        <fullName evidence="2">Glycosyl transferase family 1 domain-containing protein</fullName>
    </recommendedName>
</protein>
<accession>A0ABR7M5N4</accession>
<dbReference type="Gene3D" id="3.40.50.2000">
    <property type="entry name" value="Glycogen Phosphorylase B"/>
    <property type="match status" value="2"/>
</dbReference>
<dbReference type="EMBL" id="MBUA01000001">
    <property type="protein sequence ID" value="MBC6489951.1"/>
    <property type="molecule type" value="Genomic_DNA"/>
</dbReference>
<gene>
    <name evidence="3" type="ORF">BC349_03155</name>
</gene>
<dbReference type="RefSeq" id="WP_187255284.1">
    <property type="nucleotide sequence ID" value="NZ_JBHULF010000006.1"/>
</dbReference>
<evidence type="ECO:0000313" key="3">
    <source>
        <dbReference type="EMBL" id="MBC6489951.1"/>
    </source>
</evidence>
<dbReference type="PANTHER" id="PTHR46401">
    <property type="entry name" value="GLYCOSYLTRANSFERASE WBBK-RELATED"/>
    <property type="match status" value="1"/>
</dbReference>
<sequence length="400" mass="45577">MNRNSVFYVGYSGFPIGLAQVERQKQISRGLIHAGCHVTVICRKGVHEAGKQNLPATGKFENIDYVYTSGSAFRPDSFLRRNWEKLLGLFREAGFIFGQKRKANVHALLVTTLKFSEVLWYRILGSLAGLPVIIDTVEYNASMDIPKGILKKLDEGLYDKYSAGLANRVIVISDFLHDMVRKRYLHKQLLKIPAIVDFSKFEGPLKTCSPYFLYCASANYLEIIEFVIRSYEQSQVNQAELYLVCNGPEQQMNKLRKIIKDSPNSSQIKLFSALPYQELVDLYRNSYALLIPLRNTQQDIARFPHKLGEYCAAARAIVTTDFGEVRSYFKNGYNAYIADRYEVTAFAEKMKEAFDHPELTEEISKRAYLTGKENFDNLVLGEKIAGFIFQGKADWVNNVA</sequence>
<dbReference type="InterPro" id="IPR001296">
    <property type="entry name" value="Glyco_trans_1"/>
</dbReference>
<dbReference type="Pfam" id="PF00534">
    <property type="entry name" value="Glycos_transf_1"/>
    <property type="match status" value="1"/>
</dbReference>
<organism evidence="3 4">
    <name type="scientific">Flavihumibacter stibioxidans</name>
    <dbReference type="NCBI Taxonomy" id="1834163"/>
    <lineage>
        <taxon>Bacteria</taxon>
        <taxon>Pseudomonadati</taxon>
        <taxon>Bacteroidota</taxon>
        <taxon>Chitinophagia</taxon>
        <taxon>Chitinophagales</taxon>
        <taxon>Chitinophagaceae</taxon>
        <taxon>Flavihumibacter</taxon>
    </lineage>
</organism>
<proteinExistence type="predicted"/>
<reference evidence="3 4" key="1">
    <citation type="submission" date="2016-07" db="EMBL/GenBank/DDBJ databases">
        <title>Genome analysis of Flavihumibacter stibioxidans YS-17.</title>
        <authorList>
            <person name="Shi K."/>
            <person name="Han Y."/>
            <person name="Wang G."/>
        </authorList>
    </citation>
    <scope>NUCLEOTIDE SEQUENCE [LARGE SCALE GENOMIC DNA]</scope>
    <source>
        <strain evidence="3 4">YS-17</strain>
    </source>
</reference>
<evidence type="ECO:0000313" key="4">
    <source>
        <dbReference type="Proteomes" id="UP000765802"/>
    </source>
</evidence>
<dbReference type="Proteomes" id="UP000765802">
    <property type="component" value="Unassembled WGS sequence"/>
</dbReference>
<keyword evidence="4" id="KW-1185">Reference proteome</keyword>
<dbReference type="PANTHER" id="PTHR46401:SF2">
    <property type="entry name" value="GLYCOSYLTRANSFERASE WBBK-RELATED"/>
    <property type="match status" value="1"/>
</dbReference>
<evidence type="ECO:0000256" key="1">
    <source>
        <dbReference type="ARBA" id="ARBA00022679"/>
    </source>
</evidence>
<evidence type="ECO:0000259" key="2">
    <source>
        <dbReference type="Pfam" id="PF00534"/>
    </source>
</evidence>
<name>A0ABR7M5N4_9BACT</name>
<comment type="caution">
    <text evidence="3">The sequence shown here is derived from an EMBL/GenBank/DDBJ whole genome shotgun (WGS) entry which is preliminary data.</text>
</comment>
<dbReference type="CDD" id="cd03801">
    <property type="entry name" value="GT4_PimA-like"/>
    <property type="match status" value="1"/>
</dbReference>
<feature type="domain" description="Glycosyl transferase family 1" evidence="2">
    <location>
        <begin position="200"/>
        <end position="368"/>
    </location>
</feature>
<keyword evidence="1" id="KW-0808">Transferase</keyword>